<keyword evidence="1" id="KW-1185">Reference proteome</keyword>
<protein>
    <submittedName>
        <fullName evidence="2">Uncharacterized protein</fullName>
    </submittedName>
</protein>
<reference evidence="2" key="1">
    <citation type="submission" date="2024-02" db="UniProtKB">
        <authorList>
            <consortium name="WormBaseParasite"/>
        </authorList>
    </citation>
    <scope>IDENTIFICATION</scope>
</reference>
<dbReference type="AlphaFoldDB" id="A0AAF3ER27"/>
<sequence length="68" mass="7683">MSQTDESDIELKTRFGGRCSFCIKASTSPRDIPRLTERSLQATTKSADHSVKWIDDEGILYNFVTTRA</sequence>
<dbReference type="Proteomes" id="UP000887575">
    <property type="component" value="Unassembled WGS sequence"/>
</dbReference>
<evidence type="ECO:0000313" key="1">
    <source>
        <dbReference type="Proteomes" id="UP000887575"/>
    </source>
</evidence>
<proteinExistence type="predicted"/>
<organism evidence="1 2">
    <name type="scientific">Mesorhabditis belari</name>
    <dbReference type="NCBI Taxonomy" id="2138241"/>
    <lineage>
        <taxon>Eukaryota</taxon>
        <taxon>Metazoa</taxon>
        <taxon>Ecdysozoa</taxon>
        <taxon>Nematoda</taxon>
        <taxon>Chromadorea</taxon>
        <taxon>Rhabditida</taxon>
        <taxon>Rhabditina</taxon>
        <taxon>Rhabditomorpha</taxon>
        <taxon>Rhabditoidea</taxon>
        <taxon>Rhabditidae</taxon>
        <taxon>Mesorhabditinae</taxon>
        <taxon>Mesorhabditis</taxon>
    </lineage>
</organism>
<name>A0AAF3ER27_9BILA</name>
<evidence type="ECO:0000313" key="2">
    <source>
        <dbReference type="WBParaSite" id="MBELARI_LOCUS1647"/>
    </source>
</evidence>
<accession>A0AAF3ER27</accession>
<dbReference type="WBParaSite" id="MBELARI_LOCUS1647">
    <property type="protein sequence ID" value="MBELARI_LOCUS1647"/>
    <property type="gene ID" value="MBELARI_LOCUS1647"/>
</dbReference>